<dbReference type="EC" id="2.3.1.-" evidence="7"/>
<dbReference type="CDD" id="cd07984">
    <property type="entry name" value="LPLAT_LABLAT-like"/>
    <property type="match status" value="1"/>
</dbReference>
<comment type="caution">
    <text evidence="7">The sequence shown here is derived from an EMBL/GenBank/DDBJ whole genome shotgun (WGS) entry which is preliminary data.</text>
</comment>
<evidence type="ECO:0000313" key="8">
    <source>
        <dbReference type="Proteomes" id="UP000318288"/>
    </source>
</evidence>
<evidence type="ECO:0000256" key="5">
    <source>
        <dbReference type="ARBA" id="ARBA00023136"/>
    </source>
</evidence>
<dbReference type="RefSeq" id="WP_146454321.1">
    <property type="nucleotide sequence ID" value="NZ_SJPW01000001.1"/>
</dbReference>
<accession>A0A5C6FI49</accession>
<organism evidence="7 8">
    <name type="scientific">Rubripirellula tenax</name>
    <dbReference type="NCBI Taxonomy" id="2528015"/>
    <lineage>
        <taxon>Bacteria</taxon>
        <taxon>Pseudomonadati</taxon>
        <taxon>Planctomycetota</taxon>
        <taxon>Planctomycetia</taxon>
        <taxon>Pirellulales</taxon>
        <taxon>Pirellulaceae</taxon>
        <taxon>Rubripirellula</taxon>
    </lineage>
</organism>
<reference evidence="7 8" key="1">
    <citation type="submission" date="2019-02" db="EMBL/GenBank/DDBJ databases">
        <title>Deep-cultivation of Planctomycetes and their phenomic and genomic characterization uncovers novel biology.</title>
        <authorList>
            <person name="Wiegand S."/>
            <person name="Jogler M."/>
            <person name="Boedeker C."/>
            <person name="Pinto D."/>
            <person name="Vollmers J."/>
            <person name="Rivas-Marin E."/>
            <person name="Kohn T."/>
            <person name="Peeters S.H."/>
            <person name="Heuer A."/>
            <person name="Rast P."/>
            <person name="Oberbeckmann S."/>
            <person name="Bunk B."/>
            <person name="Jeske O."/>
            <person name="Meyerdierks A."/>
            <person name="Storesund J.E."/>
            <person name="Kallscheuer N."/>
            <person name="Luecker S."/>
            <person name="Lage O.M."/>
            <person name="Pohl T."/>
            <person name="Merkel B.J."/>
            <person name="Hornburger P."/>
            <person name="Mueller R.-W."/>
            <person name="Bruemmer F."/>
            <person name="Labrenz M."/>
            <person name="Spormann A.M."/>
            <person name="Op Den Camp H."/>
            <person name="Overmann J."/>
            <person name="Amann R."/>
            <person name="Jetten M.S.M."/>
            <person name="Mascher T."/>
            <person name="Medema M.H."/>
            <person name="Devos D.P."/>
            <person name="Kaster A.-K."/>
            <person name="Ovreas L."/>
            <person name="Rohde M."/>
            <person name="Galperin M.Y."/>
            <person name="Jogler C."/>
        </authorList>
    </citation>
    <scope>NUCLEOTIDE SEQUENCE [LARGE SCALE GENOMIC DNA]</scope>
    <source>
        <strain evidence="7 8">Poly51</strain>
    </source>
</reference>
<keyword evidence="4 7" id="KW-0808">Transferase</keyword>
<evidence type="ECO:0000256" key="1">
    <source>
        <dbReference type="ARBA" id="ARBA00004533"/>
    </source>
</evidence>
<keyword evidence="2" id="KW-1003">Cell membrane</keyword>
<dbReference type="AlphaFoldDB" id="A0A5C6FI49"/>
<dbReference type="PANTHER" id="PTHR30606">
    <property type="entry name" value="LIPID A BIOSYNTHESIS LAUROYL ACYLTRANSFERASE"/>
    <property type="match status" value="1"/>
</dbReference>
<dbReference type="Pfam" id="PF03279">
    <property type="entry name" value="Lip_A_acyltrans"/>
    <property type="match status" value="1"/>
</dbReference>
<gene>
    <name evidence="7" type="primary">htrB</name>
    <name evidence="7" type="ORF">Poly51_07610</name>
</gene>
<sequence>MMKLAIDFAAYALVRLLVAVIQTLPVDMGDSLCRFLAWLVGEKLKIRRRETDQNLSLIFPQADEAQRRHLRQAMWHHLLLMVCEIAWVQRRLHLVNYRDHVTFQGNREMLTRMLSERPTVIVTGHFGNFEVGGYLSGLMGIQTLTIARQLDNRFIHRWVDRFRSAKGQKMVDKEGCAADVDRHLSSGGILSLLADQHAGPKGCWVDFMGAPASCHKALSLFSLSTGAPMIVGSTRRVGARPMQFEISVHAVADPAVDQDICSGVTSLTNWYNDHLEGAVSDSLEQYWWLHRRWRKPPPKVAKRLAA</sequence>
<dbReference type="EMBL" id="SJPW01000001">
    <property type="protein sequence ID" value="TWU60485.1"/>
    <property type="molecule type" value="Genomic_DNA"/>
</dbReference>
<evidence type="ECO:0000256" key="3">
    <source>
        <dbReference type="ARBA" id="ARBA00022519"/>
    </source>
</evidence>
<dbReference type="GO" id="GO:0005886">
    <property type="term" value="C:plasma membrane"/>
    <property type="evidence" value="ECO:0007669"/>
    <property type="project" value="UniProtKB-SubCell"/>
</dbReference>
<evidence type="ECO:0000256" key="2">
    <source>
        <dbReference type="ARBA" id="ARBA00022475"/>
    </source>
</evidence>
<dbReference type="GO" id="GO:0016746">
    <property type="term" value="F:acyltransferase activity"/>
    <property type="evidence" value="ECO:0007669"/>
    <property type="project" value="UniProtKB-KW"/>
</dbReference>
<dbReference type="InterPro" id="IPR004960">
    <property type="entry name" value="LipA_acyltrans"/>
</dbReference>
<name>A0A5C6FI49_9BACT</name>
<comment type="subcellular location">
    <subcellularLocation>
        <location evidence="1">Cell inner membrane</location>
    </subcellularLocation>
</comment>
<dbReference type="Proteomes" id="UP000318288">
    <property type="component" value="Unassembled WGS sequence"/>
</dbReference>
<keyword evidence="3" id="KW-0997">Cell inner membrane</keyword>
<dbReference type="GO" id="GO:0009247">
    <property type="term" value="P:glycolipid biosynthetic process"/>
    <property type="evidence" value="ECO:0007669"/>
    <property type="project" value="UniProtKB-ARBA"/>
</dbReference>
<keyword evidence="6 7" id="KW-0012">Acyltransferase</keyword>
<evidence type="ECO:0000313" key="7">
    <source>
        <dbReference type="EMBL" id="TWU60485.1"/>
    </source>
</evidence>
<evidence type="ECO:0000256" key="4">
    <source>
        <dbReference type="ARBA" id="ARBA00022679"/>
    </source>
</evidence>
<dbReference type="OrthoDB" id="9801955at2"/>
<dbReference type="PANTHER" id="PTHR30606:SF10">
    <property type="entry name" value="PHOSPHATIDYLINOSITOL MANNOSIDE ACYLTRANSFERASE"/>
    <property type="match status" value="1"/>
</dbReference>
<keyword evidence="8" id="KW-1185">Reference proteome</keyword>
<proteinExistence type="predicted"/>
<keyword evidence="5" id="KW-0472">Membrane</keyword>
<evidence type="ECO:0000256" key="6">
    <source>
        <dbReference type="ARBA" id="ARBA00023315"/>
    </source>
</evidence>
<protein>
    <submittedName>
        <fullName evidence="7">Lipid A biosynthesis lauroyl acyltransferase</fullName>
        <ecNumber evidence="7">2.3.1.-</ecNumber>
    </submittedName>
</protein>